<evidence type="ECO:0000313" key="6">
    <source>
        <dbReference type="Proteomes" id="UP001139150"/>
    </source>
</evidence>
<dbReference type="PANTHER" id="PTHR33376">
    <property type="match status" value="1"/>
</dbReference>
<evidence type="ECO:0000256" key="2">
    <source>
        <dbReference type="ARBA" id="ARBA00022448"/>
    </source>
</evidence>
<feature type="signal peptide" evidence="4">
    <location>
        <begin position="1"/>
        <end position="25"/>
    </location>
</feature>
<dbReference type="Pfam" id="PF03480">
    <property type="entry name" value="DctP"/>
    <property type="match status" value="1"/>
</dbReference>
<accession>A0A9X2IAL4</accession>
<evidence type="ECO:0000256" key="3">
    <source>
        <dbReference type="ARBA" id="ARBA00022729"/>
    </source>
</evidence>
<reference evidence="5" key="1">
    <citation type="submission" date="2022-02" db="EMBL/GenBank/DDBJ databases">
        <title>Halalkalibacter sp. nov. isolated from Lonar Lake, India.</title>
        <authorList>
            <person name="Joshi A."/>
            <person name="Thite S."/>
            <person name="Lodha T."/>
        </authorList>
    </citation>
    <scope>NUCLEOTIDE SEQUENCE</scope>
    <source>
        <strain evidence="5">MEB205</strain>
    </source>
</reference>
<dbReference type="NCBIfam" id="TIGR00787">
    <property type="entry name" value="dctP"/>
    <property type="match status" value="1"/>
</dbReference>
<protein>
    <submittedName>
        <fullName evidence="5">DctP family TRAP transporter solute-binding subunit</fullName>
    </submittedName>
</protein>
<comment type="caution">
    <text evidence="5">The sequence shown here is derived from an EMBL/GenBank/DDBJ whole genome shotgun (WGS) entry which is preliminary data.</text>
</comment>
<dbReference type="PROSITE" id="PS51257">
    <property type="entry name" value="PROKAR_LIPOPROTEIN"/>
    <property type="match status" value="1"/>
</dbReference>
<dbReference type="RefSeq" id="WP_250098375.1">
    <property type="nucleotide sequence ID" value="NZ_JAKRYL010000030.1"/>
</dbReference>
<keyword evidence="2" id="KW-0813">Transport</keyword>
<dbReference type="InterPro" id="IPR038404">
    <property type="entry name" value="TRAP_DctP_sf"/>
</dbReference>
<keyword evidence="6" id="KW-1185">Reference proteome</keyword>
<dbReference type="Proteomes" id="UP001139150">
    <property type="component" value="Unassembled WGS sequence"/>
</dbReference>
<name>A0A9X2IAL4_9BACI</name>
<dbReference type="PANTHER" id="PTHR33376:SF7">
    <property type="entry name" value="C4-DICARBOXYLATE-BINDING PROTEIN DCTB"/>
    <property type="match status" value="1"/>
</dbReference>
<dbReference type="InterPro" id="IPR004682">
    <property type="entry name" value="TRAP_DctP"/>
</dbReference>
<evidence type="ECO:0000256" key="1">
    <source>
        <dbReference type="ARBA" id="ARBA00009023"/>
    </source>
</evidence>
<evidence type="ECO:0000256" key="4">
    <source>
        <dbReference type="SAM" id="SignalP"/>
    </source>
</evidence>
<dbReference type="GO" id="GO:0055085">
    <property type="term" value="P:transmembrane transport"/>
    <property type="evidence" value="ECO:0007669"/>
    <property type="project" value="InterPro"/>
</dbReference>
<dbReference type="InterPro" id="IPR018389">
    <property type="entry name" value="DctP_fam"/>
</dbReference>
<sequence length="342" mass="38160">MRKILNSIMLSAVVVLGLVACGNGGSENTSTNANNSGDSNVSQDIYNVRFAHVGNTESYFHKLAEKWKELVEENSEGRIEVDIYPGGQLGHDRQLVESLPTNNIQVVITGGTLPILDTRFSVVDMPYIFTDTEDARSKLGGDLGNALFDLLPDHKIKGLAWGENGFKNVTNSVRPIHSPDDLKGLKIRVAENQVHIDSMEALGVNVVPMPFTELFTALEQKVVDGQENPVGLIHSSKFQEVQSYLSLTEHFYNTGALLMSLDFYEGLPDDLQKVVDEASLVARDYQYEIIDHDIEESLKKLEEEGMEIVREINKEPFIELTQSVYEKYGDQIGEELLELARQ</sequence>
<dbReference type="Gene3D" id="3.40.190.170">
    <property type="entry name" value="Bacterial extracellular solute-binding protein, family 7"/>
    <property type="match status" value="1"/>
</dbReference>
<gene>
    <name evidence="5" type="ORF">MF646_20560</name>
</gene>
<dbReference type="EMBL" id="JAKRYL010000030">
    <property type="protein sequence ID" value="MCL7749515.1"/>
    <property type="molecule type" value="Genomic_DNA"/>
</dbReference>
<dbReference type="GO" id="GO:0030288">
    <property type="term" value="C:outer membrane-bounded periplasmic space"/>
    <property type="evidence" value="ECO:0007669"/>
    <property type="project" value="InterPro"/>
</dbReference>
<organism evidence="5 6">
    <name type="scientific">Halalkalibacter alkaliphilus</name>
    <dbReference type="NCBI Taxonomy" id="2917993"/>
    <lineage>
        <taxon>Bacteria</taxon>
        <taxon>Bacillati</taxon>
        <taxon>Bacillota</taxon>
        <taxon>Bacilli</taxon>
        <taxon>Bacillales</taxon>
        <taxon>Bacillaceae</taxon>
        <taxon>Halalkalibacter</taxon>
    </lineage>
</organism>
<keyword evidence="3 4" id="KW-0732">Signal</keyword>
<dbReference type="PIRSF" id="PIRSF006470">
    <property type="entry name" value="DctB"/>
    <property type="match status" value="1"/>
</dbReference>
<dbReference type="AlphaFoldDB" id="A0A9X2IAL4"/>
<evidence type="ECO:0000313" key="5">
    <source>
        <dbReference type="EMBL" id="MCL7749515.1"/>
    </source>
</evidence>
<comment type="similarity">
    <text evidence="1">Belongs to the bacterial solute-binding protein 7 family.</text>
</comment>
<feature type="chain" id="PRO_5040993249" evidence="4">
    <location>
        <begin position="26"/>
        <end position="342"/>
    </location>
</feature>
<dbReference type="NCBIfam" id="NF037995">
    <property type="entry name" value="TRAP_S1"/>
    <property type="match status" value="1"/>
</dbReference>
<proteinExistence type="inferred from homology"/>